<dbReference type="CDD" id="cd03789">
    <property type="entry name" value="GT9_LPS_heptosyltransferase"/>
    <property type="match status" value="1"/>
</dbReference>
<reference evidence="4 5" key="1">
    <citation type="submission" date="2016-10" db="EMBL/GenBank/DDBJ databases">
        <authorList>
            <person name="de Groot N.N."/>
        </authorList>
    </citation>
    <scope>NUCLEOTIDE SEQUENCE [LARGE SCALE GENOMIC DNA]</scope>
    <source>
        <strain evidence="4 5">DSM 44468</strain>
    </source>
</reference>
<proteinExistence type="predicted"/>
<evidence type="ECO:0000256" key="3">
    <source>
        <dbReference type="SAM" id="MobiDB-lite"/>
    </source>
</evidence>
<dbReference type="Pfam" id="PF01075">
    <property type="entry name" value="Glyco_transf_9"/>
    <property type="match status" value="1"/>
</dbReference>
<sequence length="313" mass="33467">MKHVVAFRPLKLGDFLVVVPALRAVRRAWPEHELVFATNEWLRPVVELAGCVDTLLPTHGMKPLDERYAHPDVAVNLHGTGPHSTAVLDALEPRRRIGHSGHGWPGPEWLDDIHERERWCRMLRAHGVPADPDDFLLRPPPVPSPAPGAVLVHPGAAYGSKRWPLSRYADVVRELRGEGCRVVLTGSAAERDLAMELATRTGLPHDDVLAGDTDLSTLAALVAAARLVVSGDTGIAHLAYAYRTPSVTLFGPVSARHWGPPADGRHRALSADADRRGDPFAAEPDPALLGVSTAEVVAAAVALLGSPTGGGRG</sequence>
<organism evidence="4 5">
    <name type="scientific">Amycolatopsis sacchari</name>
    <dbReference type="NCBI Taxonomy" id="115433"/>
    <lineage>
        <taxon>Bacteria</taxon>
        <taxon>Bacillati</taxon>
        <taxon>Actinomycetota</taxon>
        <taxon>Actinomycetes</taxon>
        <taxon>Pseudonocardiales</taxon>
        <taxon>Pseudonocardiaceae</taxon>
        <taxon>Amycolatopsis</taxon>
    </lineage>
</organism>
<dbReference type="EMBL" id="FORP01000005">
    <property type="protein sequence ID" value="SFJ38808.1"/>
    <property type="molecule type" value="Genomic_DNA"/>
</dbReference>
<protein>
    <submittedName>
        <fullName evidence="4">ADP-heptose:LPS heptosyltransferase</fullName>
    </submittedName>
</protein>
<evidence type="ECO:0000313" key="4">
    <source>
        <dbReference type="EMBL" id="SFJ38808.1"/>
    </source>
</evidence>
<evidence type="ECO:0000313" key="5">
    <source>
        <dbReference type="Proteomes" id="UP000199025"/>
    </source>
</evidence>
<keyword evidence="2 4" id="KW-0808">Transferase</keyword>
<dbReference type="GO" id="GO:0005829">
    <property type="term" value="C:cytosol"/>
    <property type="evidence" value="ECO:0007669"/>
    <property type="project" value="TreeGrafter"/>
</dbReference>
<dbReference type="RefSeq" id="WP_091505723.1">
    <property type="nucleotide sequence ID" value="NZ_FORP01000005.1"/>
</dbReference>
<dbReference type="Proteomes" id="UP000199025">
    <property type="component" value="Unassembled WGS sequence"/>
</dbReference>
<accession>A0A1I3QXK4</accession>
<evidence type="ECO:0000256" key="1">
    <source>
        <dbReference type="ARBA" id="ARBA00022676"/>
    </source>
</evidence>
<keyword evidence="1" id="KW-0328">Glycosyltransferase</keyword>
<keyword evidence="5" id="KW-1185">Reference proteome</keyword>
<dbReference type="Gene3D" id="3.40.50.2000">
    <property type="entry name" value="Glycogen Phosphorylase B"/>
    <property type="match status" value="2"/>
</dbReference>
<dbReference type="SUPFAM" id="SSF53756">
    <property type="entry name" value="UDP-Glycosyltransferase/glycogen phosphorylase"/>
    <property type="match status" value="1"/>
</dbReference>
<evidence type="ECO:0000256" key="2">
    <source>
        <dbReference type="ARBA" id="ARBA00022679"/>
    </source>
</evidence>
<feature type="region of interest" description="Disordered" evidence="3">
    <location>
        <begin position="261"/>
        <end position="281"/>
    </location>
</feature>
<dbReference type="PANTHER" id="PTHR30160">
    <property type="entry name" value="TETRAACYLDISACCHARIDE 4'-KINASE-RELATED"/>
    <property type="match status" value="1"/>
</dbReference>
<gene>
    <name evidence="4" type="ORF">SAMN05421835_10544</name>
</gene>
<name>A0A1I3QXK4_9PSEU</name>
<dbReference type="OrthoDB" id="9807356at2"/>
<dbReference type="STRING" id="115433.SAMN05421835_10544"/>
<dbReference type="AlphaFoldDB" id="A0A1I3QXK4"/>
<dbReference type="GO" id="GO:0008713">
    <property type="term" value="F:ADP-heptose-lipopolysaccharide heptosyltransferase activity"/>
    <property type="evidence" value="ECO:0007669"/>
    <property type="project" value="TreeGrafter"/>
</dbReference>
<dbReference type="PANTHER" id="PTHR30160:SF1">
    <property type="entry name" value="LIPOPOLYSACCHARIDE 1,2-N-ACETYLGLUCOSAMINETRANSFERASE-RELATED"/>
    <property type="match status" value="1"/>
</dbReference>
<dbReference type="GO" id="GO:0009244">
    <property type="term" value="P:lipopolysaccharide core region biosynthetic process"/>
    <property type="evidence" value="ECO:0007669"/>
    <property type="project" value="TreeGrafter"/>
</dbReference>
<dbReference type="InterPro" id="IPR051199">
    <property type="entry name" value="LPS_LOS_Heptosyltrfase"/>
</dbReference>
<dbReference type="InterPro" id="IPR002201">
    <property type="entry name" value="Glyco_trans_9"/>
</dbReference>